<dbReference type="AlphaFoldDB" id="A0A0F9KC24"/>
<comment type="caution">
    <text evidence="1">The sequence shown here is derived from an EMBL/GenBank/DDBJ whole genome shotgun (WGS) entry which is preliminary data.</text>
</comment>
<protein>
    <submittedName>
        <fullName evidence="1">Uncharacterized protein</fullName>
    </submittedName>
</protein>
<reference evidence="1" key="1">
    <citation type="journal article" date="2015" name="Nature">
        <title>Complex archaea that bridge the gap between prokaryotes and eukaryotes.</title>
        <authorList>
            <person name="Spang A."/>
            <person name="Saw J.H."/>
            <person name="Jorgensen S.L."/>
            <person name="Zaremba-Niedzwiedzka K."/>
            <person name="Martijn J."/>
            <person name="Lind A.E."/>
            <person name="van Eijk R."/>
            <person name="Schleper C."/>
            <person name="Guy L."/>
            <person name="Ettema T.J."/>
        </authorList>
    </citation>
    <scope>NUCLEOTIDE SEQUENCE</scope>
</reference>
<dbReference type="EMBL" id="LAZR01008325">
    <property type="protein sequence ID" value="KKM79493.1"/>
    <property type="molecule type" value="Genomic_DNA"/>
</dbReference>
<evidence type="ECO:0000313" key="1">
    <source>
        <dbReference type="EMBL" id="KKM79493.1"/>
    </source>
</evidence>
<organism evidence="1">
    <name type="scientific">marine sediment metagenome</name>
    <dbReference type="NCBI Taxonomy" id="412755"/>
    <lineage>
        <taxon>unclassified sequences</taxon>
        <taxon>metagenomes</taxon>
        <taxon>ecological metagenomes</taxon>
    </lineage>
</organism>
<proteinExistence type="predicted"/>
<dbReference type="SUPFAM" id="SSF110087">
    <property type="entry name" value="DR1885-like metal-binding protein"/>
    <property type="match status" value="1"/>
</dbReference>
<dbReference type="InterPro" id="IPR036182">
    <property type="entry name" value="PCuAC_sf"/>
</dbReference>
<name>A0A0F9KC24_9ZZZZ</name>
<accession>A0A0F9KC24</accession>
<sequence length="51" mass="5391">MTASLRAVISGMVSIHETKKNPADDTPAFEPGGYLAMLMQLQSPLVEGAES</sequence>
<gene>
    <name evidence="1" type="ORF">LCGC14_1349350</name>
</gene>